<organism evidence="2 3">
    <name type="scientific">Canavalia gladiata</name>
    <name type="common">Sword bean</name>
    <name type="synonym">Dolichos gladiatus</name>
    <dbReference type="NCBI Taxonomy" id="3824"/>
    <lineage>
        <taxon>Eukaryota</taxon>
        <taxon>Viridiplantae</taxon>
        <taxon>Streptophyta</taxon>
        <taxon>Embryophyta</taxon>
        <taxon>Tracheophyta</taxon>
        <taxon>Spermatophyta</taxon>
        <taxon>Magnoliopsida</taxon>
        <taxon>eudicotyledons</taxon>
        <taxon>Gunneridae</taxon>
        <taxon>Pentapetalae</taxon>
        <taxon>rosids</taxon>
        <taxon>fabids</taxon>
        <taxon>Fabales</taxon>
        <taxon>Fabaceae</taxon>
        <taxon>Papilionoideae</taxon>
        <taxon>50 kb inversion clade</taxon>
        <taxon>NPAAA clade</taxon>
        <taxon>indigoferoid/millettioid clade</taxon>
        <taxon>Phaseoleae</taxon>
        <taxon>Canavalia</taxon>
    </lineage>
</organism>
<comment type="caution">
    <text evidence="2">The sequence shown here is derived from an EMBL/GenBank/DDBJ whole genome shotgun (WGS) entry which is preliminary data.</text>
</comment>
<name>A0AAN9L6P6_CANGL</name>
<evidence type="ECO:0000313" key="2">
    <source>
        <dbReference type="EMBL" id="KAK7329152.1"/>
    </source>
</evidence>
<dbReference type="Proteomes" id="UP001367508">
    <property type="component" value="Unassembled WGS sequence"/>
</dbReference>
<keyword evidence="3" id="KW-1185">Reference proteome</keyword>
<gene>
    <name evidence="2" type="ORF">VNO77_23299</name>
</gene>
<sequence length="252" mass="28830">MKLWGQFWYCREFFNQLNQNVKLGVRRQVVELVEVFFWTISEEEEDLAYPVPDPPQLVPNVVLQAIQSRKPPCLVVSSFVGHDYKPDAMHQIHSASDEVSTPSLSTKNADPWDYAKWCDERENRVHSSNPKDHVECFLGSKTKSPCTNRKSYLFRIPGRNQRLTQIVHESPQEEHLFSWEPIPIHSDQSICHGSTISVLTEERGSSEHARIISSSIFSLSTELISSPETRSLPPLQLQEPVPPKKKPPSALF</sequence>
<protein>
    <submittedName>
        <fullName evidence="2">Uncharacterized protein</fullName>
    </submittedName>
</protein>
<feature type="region of interest" description="Disordered" evidence="1">
    <location>
        <begin position="228"/>
        <end position="252"/>
    </location>
</feature>
<proteinExistence type="predicted"/>
<feature type="compositionally biased region" description="Basic residues" evidence="1">
    <location>
        <begin position="243"/>
        <end position="252"/>
    </location>
</feature>
<accession>A0AAN9L6P6</accession>
<reference evidence="2 3" key="1">
    <citation type="submission" date="2024-01" db="EMBL/GenBank/DDBJ databases">
        <title>The genomes of 5 underutilized Papilionoideae crops provide insights into root nodulation and disease resistanc.</title>
        <authorList>
            <person name="Jiang F."/>
        </authorList>
    </citation>
    <scope>NUCLEOTIDE SEQUENCE [LARGE SCALE GENOMIC DNA]</scope>
    <source>
        <strain evidence="2">LVBAO_FW01</strain>
        <tissue evidence="2">Leaves</tissue>
    </source>
</reference>
<dbReference type="EMBL" id="JAYMYQ010000005">
    <property type="protein sequence ID" value="KAK7329152.1"/>
    <property type="molecule type" value="Genomic_DNA"/>
</dbReference>
<dbReference type="AlphaFoldDB" id="A0AAN9L6P6"/>
<evidence type="ECO:0000256" key="1">
    <source>
        <dbReference type="SAM" id="MobiDB-lite"/>
    </source>
</evidence>
<evidence type="ECO:0000313" key="3">
    <source>
        <dbReference type="Proteomes" id="UP001367508"/>
    </source>
</evidence>